<keyword evidence="3" id="KW-1185">Reference proteome</keyword>
<feature type="transmembrane region" description="Helical" evidence="1">
    <location>
        <begin position="20"/>
        <end position="42"/>
    </location>
</feature>
<comment type="caution">
    <text evidence="2">The sequence shown here is derived from an EMBL/GenBank/DDBJ whole genome shotgun (WGS) entry which is preliminary data.</text>
</comment>
<feature type="transmembrane region" description="Helical" evidence="1">
    <location>
        <begin position="171"/>
        <end position="195"/>
    </location>
</feature>
<keyword evidence="1" id="KW-1133">Transmembrane helix</keyword>
<keyword evidence="1" id="KW-0472">Membrane</keyword>
<feature type="transmembrane region" description="Helical" evidence="1">
    <location>
        <begin position="126"/>
        <end position="151"/>
    </location>
</feature>
<reference evidence="2" key="1">
    <citation type="submission" date="2023-06" db="EMBL/GenBank/DDBJ databases">
        <title>WGS-Sequencing of Streptomyces ficellus isolate 21 collected from sand in Gara Djebilet Iron Mine in Algeria.</title>
        <authorList>
            <person name="Zegers G.P."/>
            <person name="Gomez A."/>
            <person name="Gueddou A."/>
            <person name="Zahara A.F."/>
            <person name="Worth M."/>
            <person name="Sevigny J.L."/>
            <person name="Tisa L."/>
        </authorList>
    </citation>
    <scope>NUCLEOTIDE SEQUENCE</scope>
    <source>
        <strain evidence="2">AS11</strain>
    </source>
</reference>
<dbReference type="RefSeq" id="WP_290114741.1">
    <property type="nucleotide sequence ID" value="NZ_JAUEPL010000050.1"/>
</dbReference>
<gene>
    <name evidence="2" type="ORF">QWM81_25750</name>
</gene>
<dbReference type="EMBL" id="JAUEPL010000050">
    <property type="protein sequence ID" value="MDN3297386.1"/>
    <property type="molecule type" value="Genomic_DNA"/>
</dbReference>
<proteinExistence type="predicted"/>
<accession>A0ABT7ZEE8</accession>
<keyword evidence="1" id="KW-0812">Transmembrane</keyword>
<evidence type="ECO:0000256" key="1">
    <source>
        <dbReference type="SAM" id="Phobius"/>
    </source>
</evidence>
<protein>
    <submittedName>
        <fullName evidence="2">ABC transporter permease subunit</fullName>
    </submittedName>
</protein>
<evidence type="ECO:0000313" key="3">
    <source>
        <dbReference type="Proteomes" id="UP001174050"/>
    </source>
</evidence>
<organism evidence="2 3">
    <name type="scientific">Streptomyces ficellus</name>
    <dbReference type="NCBI Taxonomy" id="1977088"/>
    <lineage>
        <taxon>Bacteria</taxon>
        <taxon>Bacillati</taxon>
        <taxon>Actinomycetota</taxon>
        <taxon>Actinomycetes</taxon>
        <taxon>Kitasatosporales</taxon>
        <taxon>Streptomycetaceae</taxon>
        <taxon>Streptomyces</taxon>
    </lineage>
</organism>
<sequence>MSLFTPTGSRWVVARQHRYALWAVVGLVVAAAAVMISSRVWADSAVEALRAVDCTVSSTEQRCFQPARDYTDAIWAARHLIEYAALGMMALPAIVGAFVAGPLIAREMEAGTYKLAWTQSVSPARWLAAKLTVPVGVVIMGTALLTLIFSWSWSTGPAQDFPTYWYEPTMYASIGTVPTAYAVMGLALGALVGLLVRRTVTAMSATALIIGGVLLAMSQVRVHLWPISHMTSLGEPPTAPPSRTWRIEEGALTPSGERMSLSDCFAIPPAQQPALCKAPRGDVTHYLDHHPSSHFWPIQLVESGIVLVLAAAATYAAFRVLRRSHA</sequence>
<name>A0ABT7ZEE8_9ACTN</name>
<evidence type="ECO:0000313" key="2">
    <source>
        <dbReference type="EMBL" id="MDN3297386.1"/>
    </source>
</evidence>
<dbReference type="Proteomes" id="UP001174050">
    <property type="component" value="Unassembled WGS sequence"/>
</dbReference>
<feature type="transmembrane region" description="Helical" evidence="1">
    <location>
        <begin position="83"/>
        <end position="105"/>
    </location>
</feature>
<feature type="transmembrane region" description="Helical" evidence="1">
    <location>
        <begin position="202"/>
        <end position="220"/>
    </location>
</feature>
<feature type="transmembrane region" description="Helical" evidence="1">
    <location>
        <begin position="296"/>
        <end position="318"/>
    </location>
</feature>